<keyword evidence="3" id="KW-1185">Reference proteome</keyword>
<feature type="region of interest" description="Disordered" evidence="1">
    <location>
        <begin position="113"/>
        <end position="153"/>
    </location>
</feature>
<reference evidence="2 3" key="1">
    <citation type="submission" date="2024-04" db="EMBL/GenBank/DDBJ databases">
        <authorList>
            <person name="Waldvogel A.-M."/>
            <person name="Schoenle A."/>
        </authorList>
    </citation>
    <scope>NUCLEOTIDE SEQUENCE [LARGE SCALE GENOMIC DNA]</scope>
</reference>
<evidence type="ECO:0008006" key="4">
    <source>
        <dbReference type="Google" id="ProtNLM"/>
    </source>
</evidence>
<dbReference type="EMBL" id="OZ035834">
    <property type="protein sequence ID" value="CAL1575214.1"/>
    <property type="molecule type" value="Genomic_DNA"/>
</dbReference>
<dbReference type="InterPro" id="IPR042506">
    <property type="entry name" value="IQCC"/>
</dbReference>
<name>A0AAV2JIW1_KNICA</name>
<dbReference type="PANTHER" id="PTHR16049">
    <property type="entry name" value="IQ DOMAIN-CONTAINING PROTEIN C"/>
    <property type="match status" value="1"/>
</dbReference>
<evidence type="ECO:0000256" key="1">
    <source>
        <dbReference type="SAM" id="MobiDB-lite"/>
    </source>
</evidence>
<dbReference type="AlphaFoldDB" id="A0AAV2JIW1"/>
<sequence>MDETRRLEWIICHFQARARGYLFRKELRRAREDYEDIVKEIDGDLRCLKWIKRVVHFPYFVDIDLSQNNKIHDNFENAKSEGTECPGSAEFGSSREEDGCGFSEKLEAERDISQTLPPRELLSSSSGDAGDMLTGGGDVREKEEGVTETPCDTTVWSSVDTDLGSSHSTKAALRQYCLARDVPRTPQALCVHRNTLSMELLWLQQAIHSRKKYLSLKKQLSVS</sequence>
<dbReference type="Proteomes" id="UP001497482">
    <property type="component" value="Chromosome 12"/>
</dbReference>
<organism evidence="2 3">
    <name type="scientific">Knipowitschia caucasica</name>
    <name type="common">Caucasian dwarf goby</name>
    <name type="synonym">Pomatoschistus caucasicus</name>
    <dbReference type="NCBI Taxonomy" id="637954"/>
    <lineage>
        <taxon>Eukaryota</taxon>
        <taxon>Metazoa</taxon>
        <taxon>Chordata</taxon>
        <taxon>Craniata</taxon>
        <taxon>Vertebrata</taxon>
        <taxon>Euteleostomi</taxon>
        <taxon>Actinopterygii</taxon>
        <taxon>Neopterygii</taxon>
        <taxon>Teleostei</taxon>
        <taxon>Neoteleostei</taxon>
        <taxon>Acanthomorphata</taxon>
        <taxon>Gobiaria</taxon>
        <taxon>Gobiiformes</taxon>
        <taxon>Gobioidei</taxon>
        <taxon>Gobiidae</taxon>
        <taxon>Gobiinae</taxon>
        <taxon>Knipowitschia</taxon>
    </lineage>
</organism>
<feature type="region of interest" description="Disordered" evidence="1">
    <location>
        <begin position="77"/>
        <end position="99"/>
    </location>
</feature>
<evidence type="ECO:0000313" key="3">
    <source>
        <dbReference type="Proteomes" id="UP001497482"/>
    </source>
</evidence>
<gene>
    <name evidence="2" type="ORF">KC01_LOCUS6827</name>
</gene>
<protein>
    <recommendedName>
        <fullName evidence="4">IQ domain-containing protein C</fullName>
    </recommendedName>
</protein>
<accession>A0AAV2JIW1</accession>
<proteinExistence type="predicted"/>
<dbReference type="PANTHER" id="PTHR16049:SF8">
    <property type="entry name" value="IQ DOMAIN-CONTAINING PROTEIN C"/>
    <property type="match status" value="1"/>
</dbReference>
<dbReference type="PROSITE" id="PS50096">
    <property type="entry name" value="IQ"/>
    <property type="match status" value="1"/>
</dbReference>
<evidence type="ECO:0000313" key="2">
    <source>
        <dbReference type="EMBL" id="CAL1575214.1"/>
    </source>
</evidence>